<evidence type="ECO:0000256" key="4">
    <source>
        <dbReference type="ARBA" id="ARBA00022989"/>
    </source>
</evidence>
<protein>
    <submittedName>
        <fullName evidence="7">YqaE/Pmp3 family membrane protein</fullName>
    </submittedName>
</protein>
<dbReference type="InterPro" id="IPR000612">
    <property type="entry name" value="PMP3"/>
</dbReference>
<organism evidence="7 8">
    <name type="scientific">Nibribacter ruber</name>
    <dbReference type="NCBI Taxonomy" id="2698458"/>
    <lineage>
        <taxon>Bacteria</taxon>
        <taxon>Pseudomonadati</taxon>
        <taxon>Bacteroidota</taxon>
        <taxon>Cytophagia</taxon>
        <taxon>Cytophagales</taxon>
        <taxon>Hymenobacteraceae</taxon>
        <taxon>Nibribacter</taxon>
    </lineage>
</organism>
<evidence type="ECO:0000256" key="3">
    <source>
        <dbReference type="ARBA" id="ARBA00022692"/>
    </source>
</evidence>
<feature type="transmembrane region" description="Helical" evidence="6">
    <location>
        <begin position="21"/>
        <end position="38"/>
    </location>
</feature>
<dbReference type="PROSITE" id="PS01309">
    <property type="entry name" value="UPF0057"/>
    <property type="match status" value="1"/>
</dbReference>
<gene>
    <name evidence="7" type="ORF">GU926_05190</name>
</gene>
<sequence>MTKVEKANLEKEVKTALRAGQATNIIEIIFAILIPPLGVFLHEGELNTRFWVSVLLTLLFVIPGIIYALLVVTDSI</sequence>
<comment type="subcellular location">
    <subcellularLocation>
        <location evidence="1">Membrane</location>
    </subcellularLocation>
</comment>
<feature type="transmembrane region" description="Helical" evidence="6">
    <location>
        <begin position="50"/>
        <end position="72"/>
    </location>
</feature>
<dbReference type="PANTHER" id="PTHR21659:SF42">
    <property type="entry name" value="UPF0057 MEMBRANE PROTEIN ZK632.10-RELATED"/>
    <property type="match status" value="1"/>
</dbReference>
<accession>A0A6P1P4U2</accession>
<dbReference type="Proteomes" id="UP000464214">
    <property type="component" value="Chromosome"/>
</dbReference>
<name>A0A6P1P4U2_9BACT</name>
<evidence type="ECO:0000256" key="1">
    <source>
        <dbReference type="ARBA" id="ARBA00004370"/>
    </source>
</evidence>
<evidence type="ECO:0000256" key="5">
    <source>
        <dbReference type="ARBA" id="ARBA00023136"/>
    </source>
</evidence>
<keyword evidence="8" id="KW-1185">Reference proteome</keyword>
<keyword evidence="4 6" id="KW-1133">Transmembrane helix</keyword>
<evidence type="ECO:0000313" key="7">
    <source>
        <dbReference type="EMBL" id="QHL89346.1"/>
    </source>
</evidence>
<dbReference type="PANTHER" id="PTHR21659">
    <property type="entry name" value="HYDROPHOBIC PROTEIN RCI2 LOW TEMPERATURE AND SALT RESPONSIVE PROTEIN LTI6 -RELATED"/>
    <property type="match status" value="1"/>
</dbReference>
<dbReference type="GO" id="GO:0016020">
    <property type="term" value="C:membrane"/>
    <property type="evidence" value="ECO:0007669"/>
    <property type="project" value="UniProtKB-SubCell"/>
</dbReference>
<reference evidence="7 8" key="1">
    <citation type="submission" date="2020-01" db="EMBL/GenBank/DDBJ databases">
        <authorList>
            <person name="Kim M."/>
        </authorList>
    </citation>
    <scope>NUCLEOTIDE SEQUENCE [LARGE SCALE GENOMIC DNA]</scope>
    <source>
        <strain evidence="7 8">BT10</strain>
    </source>
</reference>
<proteinExistence type="inferred from homology"/>
<comment type="similarity">
    <text evidence="2">Belongs to the UPF0057 (PMP3) family.</text>
</comment>
<dbReference type="EMBL" id="CP047897">
    <property type="protein sequence ID" value="QHL89346.1"/>
    <property type="molecule type" value="Genomic_DNA"/>
</dbReference>
<keyword evidence="3 6" id="KW-0812">Transmembrane</keyword>
<dbReference type="AlphaFoldDB" id="A0A6P1P4U2"/>
<evidence type="ECO:0000256" key="6">
    <source>
        <dbReference type="SAM" id="Phobius"/>
    </source>
</evidence>
<evidence type="ECO:0000313" key="8">
    <source>
        <dbReference type="Proteomes" id="UP000464214"/>
    </source>
</evidence>
<dbReference type="KEGG" id="nib:GU926_05190"/>
<keyword evidence="5 6" id="KW-0472">Membrane</keyword>
<evidence type="ECO:0000256" key="2">
    <source>
        <dbReference type="ARBA" id="ARBA00009530"/>
    </source>
</evidence>
<dbReference type="Pfam" id="PF01679">
    <property type="entry name" value="Pmp3"/>
    <property type="match status" value="1"/>
</dbReference>